<proteinExistence type="inferred from homology"/>
<dbReference type="InterPro" id="IPR012910">
    <property type="entry name" value="Plug_dom"/>
</dbReference>
<dbReference type="Gene3D" id="2.170.130.10">
    <property type="entry name" value="TonB-dependent receptor, plug domain"/>
    <property type="match status" value="1"/>
</dbReference>
<accession>A0A412Z522</accession>
<sequence length="1115" mass="122805">MKNEFFKFSSRRILFSTVMASALLAGSPQTVFAEVNGVQTVMQTGTVKGQVVDANGEPIIGASVLVKGTTNGTITDFDGNFTLNNASKGILVVSYIGYKTQEVPVNEKNLMKIILKEDTEVLDEVVVVGYGTQKKATLTGAVASVSGDILESRPVSNTAIGLQGQVPGLTITRTSARPGNEDMAIQIRGASSTNKVEPLIIIDGVPAISNTEFSSLNPNDIESVSVLKDASAAIYGARAAGGVVLVTTKKGKKGDKLKVSYNGMVTANTPANMLPLAGMRDWASAMAEASYQDYVESDGKGGEVITQRYTNGQLWNNILVSGGKTPHAGVSFDDTNLLVLDKMAIGDPFTYVDANSQMHYYESNNWLDLIYGTTWSTQHNVNVQGSSEKARWMASLGYANDRSVITATDDGAKKYNARLNADYDLTKWLTFNINMSYSNRYTDGPIDGLDGNNSGMYDAPIAAPYTPSGNYYDLYMIGRSPLSAMQAGGRNQQEFETFRYSNTLTAQLTKDLKATGAMSFIKNNNIQTEYKTTYYVGAPYVVGGTAETGYDIEEKLNAVNPGTSSYVQERSQRTFYENYSIQLDYNHTFGEVHNVAVMVGANAEKRTYKNVKAKRTELLYDGLHDLNTGSAEASHQTIEGGSNEQGYVSYLARLNYDYAGKYMIEALGRRDGTSKFHPDYRWCNFGAASIGWRISEESFIKDNLKWLDNLKLRASFGITGGAVSELGNYDYLSSIALGTTYFNTGLVQSAWLSKLTDYTRTWEKLENLNIGVDFALLGNRLTGSFDWYQKKNNNMLVSLNYPDVLGTNPAATNDAKLRVRGWEVALGWNDRAGDVNYWVNASLADSRSMVLDYAGTDRWTAGLVKVREGYPLNSLFVYKTEGFFASYEEIEKYYEQYKGNSALSGVAQTSTNTHLRPGDRKKILLLDPANDTTGGKGNTGAGDVYHYGDIDPHFTFGLNAGAKWKNIDFSLFVQGVGQRYFLREGGLNTCAFYANYNNILTTQLDTWTWDNQNAEYARLSLQGGKNKWNVDNNDASVQNAWYARLKNVTVGYTIPSTITDKWKIEKLRFYFSGDNIAEITGLSDGFDPEKGYTASNTRTSLPFSRSWTIGVDLTF</sequence>
<keyword evidence="6 8" id="KW-0472">Membrane</keyword>
<feature type="signal peptide" evidence="9">
    <location>
        <begin position="1"/>
        <end position="33"/>
    </location>
</feature>
<evidence type="ECO:0000313" key="11">
    <source>
        <dbReference type="EMBL" id="RGV75025.1"/>
    </source>
</evidence>
<comment type="subcellular location">
    <subcellularLocation>
        <location evidence="1 8">Cell outer membrane</location>
        <topology evidence="1 8">Multi-pass membrane protein</topology>
    </subcellularLocation>
</comment>
<comment type="similarity">
    <text evidence="8">Belongs to the TonB-dependent receptor family.</text>
</comment>
<dbReference type="EMBL" id="QRZL01000013">
    <property type="protein sequence ID" value="RGV75025.1"/>
    <property type="molecule type" value="Genomic_DNA"/>
</dbReference>
<keyword evidence="7 8" id="KW-0998">Cell outer membrane</keyword>
<dbReference type="GO" id="GO:0015344">
    <property type="term" value="F:siderophore uptake transmembrane transporter activity"/>
    <property type="evidence" value="ECO:0007669"/>
    <property type="project" value="TreeGrafter"/>
</dbReference>
<organism evidence="11 12">
    <name type="scientific">Phocaeicola dorei</name>
    <dbReference type="NCBI Taxonomy" id="357276"/>
    <lineage>
        <taxon>Bacteria</taxon>
        <taxon>Pseudomonadati</taxon>
        <taxon>Bacteroidota</taxon>
        <taxon>Bacteroidia</taxon>
        <taxon>Bacteroidales</taxon>
        <taxon>Bacteroidaceae</taxon>
        <taxon>Phocaeicola</taxon>
    </lineage>
</organism>
<dbReference type="Gene3D" id="2.60.40.1120">
    <property type="entry name" value="Carboxypeptidase-like, regulatory domain"/>
    <property type="match status" value="1"/>
</dbReference>
<dbReference type="PROSITE" id="PS52016">
    <property type="entry name" value="TONB_DEPENDENT_REC_3"/>
    <property type="match status" value="1"/>
</dbReference>
<gene>
    <name evidence="11" type="ORF">DWW04_13565</name>
</gene>
<keyword evidence="5 9" id="KW-0732">Signal</keyword>
<dbReference type="FunFam" id="2.60.40.1120:FF:000003">
    <property type="entry name" value="Outer membrane protein Omp121"/>
    <property type="match status" value="1"/>
</dbReference>
<evidence type="ECO:0000256" key="3">
    <source>
        <dbReference type="ARBA" id="ARBA00022452"/>
    </source>
</evidence>
<dbReference type="AlphaFoldDB" id="A0A412Z522"/>
<dbReference type="InterPro" id="IPR023997">
    <property type="entry name" value="TonB-dep_OMP_SusC/RagA_CS"/>
</dbReference>
<evidence type="ECO:0000256" key="5">
    <source>
        <dbReference type="ARBA" id="ARBA00022729"/>
    </source>
</evidence>
<dbReference type="GO" id="GO:0044718">
    <property type="term" value="P:siderophore transmembrane transport"/>
    <property type="evidence" value="ECO:0007669"/>
    <property type="project" value="TreeGrafter"/>
</dbReference>
<keyword evidence="4 8" id="KW-0812">Transmembrane</keyword>
<dbReference type="SUPFAM" id="SSF56935">
    <property type="entry name" value="Porins"/>
    <property type="match status" value="1"/>
</dbReference>
<evidence type="ECO:0000313" key="12">
    <source>
        <dbReference type="Proteomes" id="UP000283678"/>
    </source>
</evidence>
<dbReference type="Proteomes" id="UP000283678">
    <property type="component" value="Unassembled WGS sequence"/>
</dbReference>
<dbReference type="InterPro" id="IPR039426">
    <property type="entry name" value="TonB-dep_rcpt-like"/>
</dbReference>
<feature type="chain" id="PRO_5019503967" evidence="9">
    <location>
        <begin position="34"/>
        <end position="1115"/>
    </location>
</feature>
<dbReference type="NCBIfam" id="TIGR04057">
    <property type="entry name" value="SusC_RagA_signa"/>
    <property type="match status" value="1"/>
</dbReference>
<evidence type="ECO:0000256" key="9">
    <source>
        <dbReference type="SAM" id="SignalP"/>
    </source>
</evidence>
<evidence type="ECO:0000256" key="4">
    <source>
        <dbReference type="ARBA" id="ARBA00022692"/>
    </source>
</evidence>
<dbReference type="Pfam" id="PF07715">
    <property type="entry name" value="Plug"/>
    <property type="match status" value="1"/>
</dbReference>
<dbReference type="InterPro" id="IPR037066">
    <property type="entry name" value="Plug_dom_sf"/>
</dbReference>
<keyword evidence="2 8" id="KW-0813">Transport</keyword>
<evidence type="ECO:0000256" key="7">
    <source>
        <dbReference type="ARBA" id="ARBA00023237"/>
    </source>
</evidence>
<dbReference type="NCBIfam" id="TIGR04056">
    <property type="entry name" value="OMP_RagA_SusC"/>
    <property type="match status" value="1"/>
</dbReference>
<protein>
    <submittedName>
        <fullName evidence="11">TonB-dependent receptor</fullName>
    </submittedName>
</protein>
<dbReference type="InterPro" id="IPR036942">
    <property type="entry name" value="Beta-barrel_TonB_sf"/>
</dbReference>
<dbReference type="RefSeq" id="WP_005851001.1">
    <property type="nucleotide sequence ID" value="NZ_BAABYF010000001.1"/>
</dbReference>
<dbReference type="PANTHER" id="PTHR30069">
    <property type="entry name" value="TONB-DEPENDENT OUTER MEMBRANE RECEPTOR"/>
    <property type="match status" value="1"/>
</dbReference>
<name>A0A412Z522_9BACT</name>
<evidence type="ECO:0000256" key="6">
    <source>
        <dbReference type="ARBA" id="ARBA00023136"/>
    </source>
</evidence>
<evidence type="ECO:0000259" key="10">
    <source>
        <dbReference type="Pfam" id="PF07715"/>
    </source>
</evidence>
<dbReference type="InterPro" id="IPR008969">
    <property type="entry name" value="CarboxyPept-like_regulatory"/>
</dbReference>
<evidence type="ECO:0000256" key="2">
    <source>
        <dbReference type="ARBA" id="ARBA00022448"/>
    </source>
</evidence>
<feature type="domain" description="TonB-dependent receptor plug" evidence="10">
    <location>
        <begin position="135"/>
        <end position="243"/>
    </location>
</feature>
<keyword evidence="11" id="KW-0675">Receptor</keyword>
<comment type="caution">
    <text evidence="11">The sequence shown here is derived from an EMBL/GenBank/DDBJ whole genome shotgun (WGS) entry which is preliminary data.</text>
</comment>
<dbReference type="Pfam" id="PF13715">
    <property type="entry name" value="CarbopepD_reg_2"/>
    <property type="match status" value="1"/>
</dbReference>
<evidence type="ECO:0000256" key="8">
    <source>
        <dbReference type="PROSITE-ProRule" id="PRU01360"/>
    </source>
</evidence>
<dbReference type="PANTHER" id="PTHR30069:SF29">
    <property type="entry name" value="HEMOGLOBIN AND HEMOGLOBIN-HAPTOGLOBIN-BINDING PROTEIN 1-RELATED"/>
    <property type="match status" value="1"/>
</dbReference>
<dbReference type="SUPFAM" id="SSF49464">
    <property type="entry name" value="Carboxypeptidase regulatory domain-like"/>
    <property type="match status" value="1"/>
</dbReference>
<reference evidence="11 12" key="1">
    <citation type="submission" date="2018-08" db="EMBL/GenBank/DDBJ databases">
        <title>A genome reference for cultivated species of the human gut microbiota.</title>
        <authorList>
            <person name="Zou Y."/>
            <person name="Xue W."/>
            <person name="Luo G."/>
        </authorList>
    </citation>
    <scope>NUCLEOTIDE SEQUENCE [LARGE SCALE GENOMIC DNA]</scope>
    <source>
        <strain evidence="11 12">AF14-1AC</strain>
    </source>
</reference>
<dbReference type="InterPro" id="IPR023996">
    <property type="entry name" value="TonB-dep_OMP_SusC/RagA"/>
</dbReference>
<evidence type="ECO:0000256" key="1">
    <source>
        <dbReference type="ARBA" id="ARBA00004571"/>
    </source>
</evidence>
<keyword evidence="3 8" id="KW-1134">Transmembrane beta strand</keyword>
<dbReference type="Gene3D" id="2.40.170.20">
    <property type="entry name" value="TonB-dependent receptor, beta-barrel domain"/>
    <property type="match status" value="1"/>
</dbReference>
<dbReference type="GO" id="GO:0009279">
    <property type="term" value="C:cell outer membrane"/>
    <property type="evidence" value="ECO:0007669"/>
    <property type="project" value="UniProtKB-SubCell"/>
</dbReference>